<keyword evidence="5 8" id="KW-0406">Ion transport</keyword>
<feature type="transmembrane region" description="Helical" evidence="9">
    <location>
        <begin position="20"/>
        <end position="39"/>
    </location>
</feature>
<evidence type="ECO:0000256" key="1">
    <source>
        <dbReference type="ARBA" id="ARBA00004141"/>
    </source>
</evidence>
<dbReference type="EMBL" id="CAJNNW010031133">
    <property type="protein sequence ID" value="CAE8706136.1"/>
    <property type="molecule type" value="Genomic_DNA"/>
</dbReference>
<dbReference type="InterPro" id="IPR003280">
    <property type="entry name" value="2pore_dom_K_chnl"/>
</dbReference>
<proteinExistence type="inferred from homology"/>
<keyword evidence="3 8" id="KW-0812">Transmembrane</keyword>
<comment type="subcellular location">
    <subcellularLocation>
        <location evidence="1">Membrane</location>
        <topology evidence="1">Multi-pass membrane protein</topology>
    </subcellularLocation>
</comment>
<comment type="caution">
    <text evidence="11">The sequence shown here is derived from an EMBL/GenBank/DDBJ whole genome shotgun (WGS) entry which is preliminary data.</text>
</comment>
<keyword evidence="4 9" id="KW-1133">Transmembrane helix</keyword>
<evidence type="ECO:0000256" key="2">
    <source>
        <dbReference type="ARBA" id="ARBA00022448"/>
    </source>
</evidence>
<feature type="domain" description="Potassium channel" evidence="10">
    <location>
        <begin position="116"/>
        <end position="158"/>
    </location>
</feature>
<dbReference type="AlphaFoldDB" id="A0A813KKN1"/>
<organism evidence="11 12">
    <name type="scientific">Polarella glacialis</name>
    <name type="common">Dinoflagellate</name>
    <dbReference type="NCBI Taxonomy" id="89957"/>
    <lineage>
        <taxon>Eukaryota</taxon>
        <taxon>Sar</taxon>
        <taxon>Alveolata</taxon>
        <taxon>Dinophyceae</taxon>
        <taxon>Suessiales</taxon>
        <taxon>Suessiaceae</taxon>
        <taxon>Polarella</taxon>
    </lineage>
</organism>
<evidence type="ECO:0000313" key="11">
    <source>
        <dbReference type="EMBL" id="CAE8706136.1"/>
    </source>
</evidence>
<evidence type="ECO:0000259" key="10">
    <source>
        <dbReference type="Pfam" id="PF07885"/>
    </source>
</evidence>
<name>A0A813KKN1_POLGL</name>
<dbReference type="Proteomes" id="UP000626109">
    <property type="component" value="Unassembled WGS sequence"/>
</dbReference>
<feature type="transmembrane region" description="Helical" evidence="9">
    <location>
        <begin position="93"/>
        <end position="113"/>
    </location>
</feature>
<keyword evidence="6 9" id="KW-0472">Membrane</keyword>
<dbReference type="GO" id="GO:0005267">
    <property type="term" value="F:potassium channel activity"/>
    <property type="evidence" value="ECO:0007669"/>
    <property type="project" value="InterPro"/>
</dbReference>
<feature type="domain" description="Potassium channel" evidence="10">
    <location>
        <begin position="4"/>
        <end position="44"/>
    </location>
</feature>
<evidence type="ECO:0000256" key="4">
    <source>
        <dbReference type="ARBA" id="ARBA00022989"/>
    </source>
</evidence>
<accession>A0A813KKN1</accession>
<evidence type="ECO:0000256" key="5">
    <source>
        <dbReference type="ARBA" id="ARBA00023065"/>
    </source>
</evidence>
<dbReference type="Gene3D" id="1.10.287.70">
    <property type="match status" value="2"/>
</dbReference>
<evidence type="ECO:0000256" key="3">
    <source>
        <dbReference type="ARBA" id="ARBA00022692"/>
    </source>
</evidence>
<gene>
    <name evidence="11" type="ORF">PGLA2088_LOCUS34035</name>
</gene>
<dbReference type="GO" id="GO:0016020">
    <property type="term" value="C:membrane"/>
    <property type="evidence" value="ECO:0007669"/>
    <property type="project" value="UniProtKB-SubCell"/>
</dbReference>
<sequence length="163" mass="17292">MSQIITTMGYGDITQAKPLGQVFVGLYVLGALFVISMLVSQLTAHVAQMAEEYCKKLSSSSQSVEQLESGRSSALLVISGKPPVPDSKGLKKALVVFFALQAICVLFFHYWPAEGITLSTVGFGAFTPVTEGGMIFGAFMMLFGSAALINVIGAFAERALANQ</sequence>
<protein>
    <recommendedName>
        <fullName evidence="10">Potassium channel domain-containing protein</fullName>
    </recommendedName>
</protein>
<evidence type="ECO:0000256" key="8">
    <source>
        <dbReference type="RuleBase" id="RU003857"/>
    </source>
</evidence>
<evidence type="ECO:0000256" key="6">
    <source>
        <dbReference type="ARBA" id="ARBA00023136"/>
    </source>
</evidence>
<dbReference type="PRINTS" id="PR01333">
    <property type="entry name" value="2POREKCHANEL"/>
</dbReference>
<evidence type="ECO:0000256" key="7">
    <source>
        <dbReference type="ARBA" id="ARBA00023303"/>
    </source>
</evidence>
<evidence type="ECO:0000256" key="9">
    <source>
        <dbReference type="SAM" id="Phobius"/>
    </source>
</evidence>
<dbReference type="SUPFAM" id="SSF81324">
    <property type="entry name" value="Voltage-gated potassium channels"/>
    <property type="match status" value="2"/>
</dbReference>
<reference evidence="11" key="1">
    <citation type="submission" date="2021-02" db="EMBL/GenBank/DDBJ databases">
        <authorList>
            <person name="Dougan E. K."/>
            <person name="Rhodes N."/>
            <person name="Thang M."/>
            <person name="Chan C."/>
        </authorList>
    </citation>
    <scope>NUCLEOTIDE SEQUENCE</scope>
</reference>
<evidence type="ECO:0000313" key="12">
    <source>
        <dbReference type="Proteomes" id="UP000626109"/>
    </source>
</evidence>
<dbReference type="InterPro" id="IPR013099">
    <property type="entry name" value="K_chnl_dom"/>
</dbReference>
<keyword evidence="2 8" id="KW-0813">Transport</keyword>
<comment type="similarity">
    <text evidence="8">Belongs to the two pore domain potassium channel (TC 1.A.1.8) family.</text>
</comment>
<feature type="transmembrane region" description="Helical" evidence="9">
    <location>
        <begin position="133"/>
        <end position="156"/>
    </location>
</feature>
<dbReference type="Pfam" id="PF07885">
    <property type="entry name" value="Ion_trans_2"/>
    <property type="match status" value="2"/>
</dbReference>
<keyword evidence="7 8" id="KW-0407">Ion channel</keyword>